<evidence type="ECO:0000256" key="1">
    <source>
        <dbReference type="ARBA" id="ARBA00000375"/>
    </source>
</evidence>
<accession>A0A8H7Y9V7</accession>
<comment type="catalytic activity">
    <reaction evidence="1 7">
        <text>Endohydrolysis of (1-&gt;5)-alpha-arabinofuranosidic linkages in (1-&gt;5)-arabinans.</text>
        <dbReference type="EC" id="3.2.1.99"/>
    </reaction>
</comment>
<dbReference type="CDD" id="cd18831">
    <property type="entry name" value="GH43_AnAbnA-like"/>
    <property type="match status" value="1"/>
</dbReference>
<dbReference type="AlphaFoldDB" id="A0A8H7Y9V7"/>
<evidence type="ECO:0000256" key="3">
    <source>
        <dbReference type="ARBA" id="ARBA00009865"/>
    </source>
</evidence>
<comment type="caution">
    <text evidence="10">The sequence shown here is derived from an EMBL/GenBank/DDBJ whole genome shotgun (WGS) entry which is preliminary data.</text>
</comment>
<evidence type="ECO:0000256" key="2">
    <source>
        <dbReference type="ARBA" id="ARBA00004834"/>
    </source>
</evidence>
<comment type="pathway">
    <text evidence="2 7">Glycan metabolism; L-arabinan degradation.</text>
</comment>
<dbReference type="GO" id="GO:0046558">
    <property type="term" value="F:arabinan endo-1,5-alpha-L-arabinosidase activity"/>
    <property type="evidence" value="ECO:0007669"/>
    <property type="project" value="UniProtKB-EC"/>
</dbReference>
<feature type="active site" description="Proton acceptor" evidence="8">
    <location>
        <position position="85"/>
    </location>
</feature>
<dbReference type="Proteomes" id="UP000670092">
    <property type="component" value="Unassembled WGS sequence"/>
</dbReference>
<evidence type="ECO:0000256" key="7">
    <source>
        <dbReference type="PIRNR" id="PIRNR026534"/>
    </source>
</evidence>
<evidence type="ECO:0000256" key="8">
    <source>
        <dbReference type="PIRSR" id="PIRSR606710-1"/>
    </source>
</evidence>
<dbReference type="Pfam" id="PF04616">
    <property type="entry name" value="Glyco_hydro_43"/>
    <property type="match status" value="1"/>
</dbReference>
<dbReference type="VEuPathDB" id="FungiDB:I7I52_11912"/>
<dbReference type="EC" id="3.2.1.99" evidence="4 7"/>
<evidence type="ECO:0000313" key="11">
    <source>
        <dbReference type="Proteomes" id="UP000670092"/>
    </source>
</evidence>
<evidence type="ECO:0000256" key="5">
    <source>
        <dbReference type="ARBA" id="ARBA00022801"/>
    </source>
</evidence>
<dbReference type="PIRSF" id="PIRSF026534">
    <property type="entry name" value="Endo_alpha-L-arabinosidase"/>
    <property type="match status" value="1"/>
</dbReference>
<dbReference type="GO" id="GO:0031222">
    <property type="term" value="P:arabinan catabolic process"/>
    <property type="evidence" value="ECO:0007669"/>
    <property type="project" value="UniProtKB-UniPathway"/>
</dbReference>
<dbReference type="PANTHER" id="PTHR43301:SF3">
    <property type="entry name" value="ARABINAN ENDO-1,5-ALPHA-L-ARABINOSIDASE A-RELATED"/>
    <property type="match status" value="1"/>
</dbReference>
<dbReference type="OrthoDB" id="195678at2759"/>
<keyword evidence="5 7" id="KW-0378">Hydrolase</keyword>
<feature type="site" description="Important for catalytic activity, responsible for pKa modulation of the active site Glu and correct orientation of both the proton donor and substrate" evidence="9">
    <location>
        <position position="200"/>
    </location>
</feature>
<reference evidence="10 11" key="1">
    <citation type="submission" date="2021-01" db="EMBL/GenBank/DDBJ databases">
        <title>Chromosome-level genome assembly of a human fungal pathogen reveals clustering of transcriptionally co-regulated genes.</title>
        <authorList>
            <person name="Voorhies M."/>
            <person name="Cohen S."/>
            <person name="Shea T.P."/>
            <person name="Petrus S."/>
            <person name="Munoz J.F."/>
            <person name="Poplawski S."/>
            <person name="Goldman W.E."/>
            <person name="Michael T."/>
            <person name="Cuomo C.A."/>
            <person name="Sil A."/>
            <person name="Beyhan S."/>
        </authorList>
    </citation>
    <scope>NUCLEOTIDE SEQUENCE [LARGE SCALE GENOMIC DNA]</scope>
    <source>
        <strain evidence="10 11">G184AR</strain>
    </source>
</reference>
<organism evidence="10 11">
    <name type="scientific">Ajellomyces capsulatus</name>
    <name type="common">Darling's disease fungus</name>
    <name type="synonym">Histoplasma capsulatum</name>
    <dbReference type="NCBI Taxonomy" id="5037"/>
    <lineage>
        <taxon>Eukaryota</taxon>
        <taxon>Fungi</taxon>
        <taxon>Dikarya</taxon>
        <taxon>Ascomycota</taxon>
        <taxon>Pezizomycotina</taxon>
        <taxon>Eurotiomycetes</taxon>
        <taxon>Eurotiomycetidae</taxon>
        <taxon>Onygenales</taxon>
        <taxon>Ajellomycetaceae</taxon>
        <taxon>Histoplasma</taxon>
    </lineage>
</organism>
<dbReference type="UniPathway" id="UPA00667"/>
<evidence type="ECO:0000313" key="10">
    <source>
        <dbReference type="EMBL" id="KAG5288430.1"/>
    </source>
</evidence>
<evidence type="ECO:0000256" key="4">
    <source>
        <dbReference type="ARBA" id="ARBA00012586"/>
    </source>
</evidence>
<dbReference type="Gene3D" id="2.115.10.20">
    <property type="entry name" value="Glycosyl hydrolase domain, family 43"/>
    <property type="match status" value="1"/>
</dbReference>
<dbReference type="SUPFAM" id="SSF75005">
    <property type="entry name" value="Arabinanase/levansucrase/invertase"/>
    <property type="match status" value="1"/>
</dbReference>
<dbReference type="EMBL" id="JAEVHI010000006">
    <property type="protein sequence ID" value="KAG5288430.1"/>
    <property type="molecule type" value="Genomic_DNA"/>
</dbReference>
<comment type="similarity">
    <text evidence="3 7">Belongs to the glycosyl hydrolase 43 family.</text>
</comment>
<dbReference type="InterPro" id="IPR050727">
    <property type="entry name" value="GH43_arabinanases"/>
</dbReference>
<proteinExistence type="inferred from homology"/>
<protein>
    <recommendedName>
        <fullName evidence="4 7">Arabinan endo-1,5-alpha-L-arabinosidase</fullName>
        <ecNumber evidence="4 7">3.2.1.99</ecNumber>
    </recommendedName>
</protein>
<gene>
    <name evidence="10" type="ORF">I7I52_11912</name>
</gene>
<evidence type="ECO:0000256" key="9">
    <source>
        <dbReference type="PIRSR" id="PIRSR606710-2"/>
    </source>
</evidence>
<dbReference type="InterPro" id="IPR006710">
    <property type="entry name" value="Glyco_hydro_43"/>
</dbReference>
<dbReference type="InterPro" id="IPR016840">
    <property type="entry name" value="Glyco_hydro_43_endo_a_Ara-ase"/>
</dbReference>
<evidence type="ECO:0000256" key="6">
    <source>
        <dbReference type="ARBA" id="ARBA00023295"/>
    </source>
</evidence>
<dbReference type="PANTHER" id="PTHR43301">
    <property type="entry name" value="ARABINAN ENDO-1,5-ALPHA-L-ARABINOSIDASE"/>
    <property type="match status" value="1"/>
</dbReference>
<dbReference type="InterPro" id="IPR023296">
    <property type="entry name" value="Glyco_hydro_beta-prop_sf"/>
</dbReference>
<sequence>MEILGVNLDISILFSFFLKLSPSHCSPDEKLSTFAFDIFKPIVLLQILPTMLSLHTPLFIQLLFWTLVQGVPNPEPCRGSCNGRDPGFIRRTSDGKYFRFQSYNGISISSASSMEGPWSAPKSMLPQGSSINLPGKHDLWAPDVYKVNDEYHVYYSVSTLGSRNSAIGLATSRTMEPGSWTDHGSIGVQTTTSDNFNAIDGNLFEDGDGTFRFNFGSYWGGLYQLGMNGDATKASSLSSAINLAYEPGSNHDIEASYLYRNNDDYFLFFSWGQAGDFDIHPPPKGKEYRIKACRSSKASGPFTGPDGRPCTEGGGMTVLASHDDIFGPGGQGVMTHPEYGPVLYYHYSNTKIGMSNADQLIGWNRLDFSSGWPAVV</sequence>
<feature type="active site" description="Proton donor" evidence="8">
    <location>
        <position position="254"/>
    </location>
</feature>
<keyword evidence="6 7" id="KW-0326">Glycosidase</keyword>
<name>A0A8H7Y9V7_AJECA</name>